<accession>A0A0K9NRX5</accession>
<sequence length="686" mass="75302">MQIFYNFVLCLNFHFLQSDKFNLESDSFVYFDTSVLPNDVVIKRGSRNSRYLKPKVEGNGTLMASLSYHRGDPEIVEVLKVCQEVIVCNKVSIHIREKNLSFETISLPWAPQIHQELKLTAMGGCAKGLKDYSWFSSNQLVVSVSTSGIIRANYPGRAVVKVCSIFDITNSAEVVVDVSIPLSMVMMSYFPVETIVGAHLLAAVTLNAPNGNYYHKCNSFNSSVSWSVLKGQGCFKVANTTDLLPFEFPMNAELSDTIYHPCAWTYVDTSCPAQAMLHAVFSSEKHSLDHQLKEQIILHASTPIATYTPLFVKQVSSGNQFGGYWVDLVKAHQIGAHDSYLENLGELYLVLGTSIDINLFGGPERWDEGVEFIDTVKIYGEENHFLSEEIIIKHASEKDGNLYTVLCQAIGNYKLVFSRGNLIGKGHPQKAVENLELTLLCSLPSFITLISIEHANTLDAIQSSNHDVRGPGNVHNSFISVANGQTIRVSAVGIHNSGRPFANSSSMYLDWDLTGCDHLSHWDENANVANSVTSWERFLSLHNESGMCIVRATVAGFSHSNVFISEKERLFFESKVSNLTDALKLQLISSLAIIPESVVLVPEAKVNMSVTGGTCFLEAVVNDTSIVEILHHPGTTPCSWLSLGSRGVGSALLTIYDNGLSPSPAVTAKASTKAKKSQISCQGLVI</sequence>
<comment type="caution">
    <text evidence="2">The sequence shown here is derived from an EMBL/GenBank/DDBJ whole genome shotgun (WGS) entry which is preliminary data.</text>
</comment>
<dbReference type="Pfam" id="PF26182">
    <property type="entry name" value="Ig_NUP210_5th"/>
    <property type="match status" value="1"/>
</dbReference>
<dbReference type="Proteomes" id="UP000036987">
    <property type="component" value="Unassembled WGS sequence"/>
</dbReference>
<evidence type="ECO:0000313" key="2">
    <source>
        <dbReference type="EMBL" id="KMZ58725.1"/>
    </source>
</evidence>
<dbReference type="Pfam" id="PF22962">
    <property type="entry name" value="Ig_NUP210_7th"/>
    <property type="match status" value="1"/>
</dbReference>
<dbReference type="OrthoDB" id="361283at2759"/>
<keyword evidence="3" id="KW-1185">Reference proteome</keyword>
<dbReference type="InterPro" id="IPR008964">
    <property type="entry name" value="Invasin/intimin_cell_adhesion"/>
</dbReference>
<dbReference type="STRING" id="29655.A0A0K9NRX5"/>
<evidence type="ECO:0000313" key="3">
    <source>
        <dbReference type="Proteomes" id="UP000036987"/>
    </source>
</evidence>
<dbReference type="Gene3D" id="2.60.40.1080">
    <property type="match status" value="1"/>
</dbReference>
<dbReference type="SUPFAM" id="SSF49373">
    <property type="entry name" value="Invasin/intimin cell-adhesion fragments"/>
    <property type="match status" value="1"/>
</dbReference>
<protein>
    <recommendedName>
        <fullName evidence="1">NUP210 Ig-like domain-containing protein</fullName>
    </recommendedName>
</protein>
<reference evidence="3" key="1">
    <citation type="journal article" date="2016" name="Nature">
        <title>The genome of the seagrass Zostera marina reveals angiosperm adaptation to the sea.</title>
        <authorList>
            <person name="Olsen J.L."/>
            <person name="Rouze P."/>
            <person name="Verhelst B."/>
            <person name="Lin Y.-C."/>
            <person name="Bayer T."/>
            <person name="Collen J."/>
            <person name="Dattolo E."/>
            <person name="De Paoli E."/>
            <person name="Dittami S."/>
            <person name="Maumus F."/>
            <person name="Michel G."/>
            <person name="Kersting A."/>
            <person name="Lauritano C."/>
            <person name="Lohaus R."/>
            <person name="Toepel M."/>
            <person name="Tonon T."/>
            <person name="Vanneste K."/>
            <person name="Amirebrahimi M."/>
            <person name="Brakel J."/>
            <person name="Bostroem C."/>
            <person name="Chovatia M."/>
            <person name="Grimwood J."/>
            <person name="Jenkins J.W."/>
            <person name="Jueterbock A."/>
            <person name="Mraz A."/>
            <person name="Stam W.T."/>
            <person name="Tice H."/>
            <person name="Bornberg-Bauer E."/>
            <person name="Green P.J."/>
            <person name="Pearson G.A."/>
            <person name="Procaccini G."/>
            <person name="Duarte C.M."/>
            <person name="Schmutz J."/>
            <person name="Reusch T.B.H."/>
            <person name="Van de Peer Y."/>
        </authorList>
    </citation>
    <scope>NUCLEOTIDE SEQUENCE [LARGE SCALE GENOMIC DNA]</scope>
    <source>
        <strain evidence="3">cv. Finnish</strain>
    </source>
</reference>
<dbReference type="PANTHER" id="PTHR23019">
    <property type="entry name" value="NUCLEAR PORE MEMBRANE GLYCOPROTEIN GP210-RELATED"/>
    <property type="match status" value="1"/>
</dbReference>
<organism evidence="2 3">
    <name type="scientific">Zostera marina</name>
    <name type="common">Eelgrass</name>
    <dbReference type="NCBI Taxonomy" id="29655"/>
    <lineage>
        <taxon>Eukaryota</taxon>
        <taxon>Viridiplantae</taxon>
        <taxon>Streptophyta</taxon>
        <taxon>Embryophyta</taxon>
        <taxon>Tracheophyta</taxon>
        <taxon>Spermatophyta</taxon>
        <taxon>Magnoliopsida</taxon>
        <taxon>Liliopsida</taxon>
        <taxon>Zosteraceae</taxon>
        <taxon>Zostera</taxon>
    </lineage>
</organism>
<dbReference type="PANTHER" id="PTHR23019:SF0">
    <property type="entry name" value="NUCLEAR PORE MEMBRANE GLYCOPROTEIN 210"/>
    <property type="match status" value="1"/>
</dbReference>
<name>A0A0K9NRX5_ZOSMR</name>
<dbReference type="AlphaFoldDB" id="A0A0K9NRX5"/>
<dbReference type="EMBL" id="LFYR01001898">
    <property type="protein sequence ID" value="KMZ58725.1"/>
    <property type="molecule type" value="Genomic_DNA"/>
</dbReference>
<dbReference type="InterPro" id="IPR055099">
    <property type="entry name" value="Ig_NUP210_7th"/>
</dbReference>
<evidence type="ECO:0000259" key="1">
    <source>
        <dbReference type="Pfam" id="PF22962"/>
    </source>
</evidence>
<dbReference type="InterPro" id="IPR045197">
    <property type="entry name" value="NUP210-like"/>
</dbReference>
<gene>
    <name evidence="2" type="ORF">ZOSMA_74G00680</name>
</gene>
<feature type="domain" description="NUP210 Ig-like" evidence="1">
    <location>
        <begin position="345"/>
        <end position="442"/>
    </location>
</feature>
<proteinExistence type="predicted"/>